<dbReference type="PROSITE" id="PS00108">
    <property type="entry name" value="PROTEIN_KINASE_ST"/>
    <property type="match status" value="1"/>
</dbReference>
<gene>
    <name evidence="13" type="ORF">DGYR_LOCUS10328</name>
</gene>
<dbReference type="OrthoDB" id="10252354at2759"/>
<dbReference type="Pfam" id="PF00069">
    <property type="entry name" value="Pkinase"/>
    <property type="match status" value="1"/>
</dbReference>
<evidence type="ECO:0000256" key="7">
    <source>
        <dbReference type="ARBA" id="ARBA00038999"/>
    </source>
</evidence>
<reference evidence="13 14" key="1">
    <citation type="submission" date="2020-08" db="EMBL/GenBank/DDBJ databases">
        <authorList>
            <person name="Hejnol A."/>
        </authorList>
    </citation>
    <scope>NUCLEOTIDE SEQUENCE [LARGE SCALE GENOMIC DNA]</scope>
</reference>
<dbReference type="InterPro" id="IPR000719">
    <property type="entry name" value="Prot_kinase_dom"/>
</dbReference>
<keyword evidence="5" id="KW-0067">ATP-binding</keyword>
<comment type="catalytic activity">
    <reaction evidence="9">
        <text>L-threonyl-[protein] + ATP = O-phospho-L-threonyl-[protein] + ADP + H(+)</text>
        <dbReference type="Rhea" id="RHEA:46608"/>
        <dbReference type="Rhea" id="RHEA-COMP:11060"/>
        <dbReference type="Rhea" id="RHEA-COMP:11605"/>
        <dbReference type="ChEBI" id="CHEBI:15378"/>
        <dbReference type="ChEBI" id="CHEBI:30013"/>
        <dbReference type="ChEBI" id="CHEBI:30616"/>
        <dbReference type="ChEBI" id="CHEBI:61977"/>
        <dbReference type="ChEBI" id="CHEBI:456216"/>
        <dbReference type="EC" id="2.7.12.2"/>
    </reaction>
</comment>
<feature type="domain" description="PB1" evidence="12">
    <location>
        <begin position="1"/>
        <end position="82"/>
    </location>
</feature>
<name>A0A7I8W1V9_9ANNE</name>
<dbReference type="PROSITE" id="PS50011">
    <property type="entry name" value="PROTEIN_KINASE_DOM"/>
    <property type="match status" value="1"/>
</dbReference>
<keyword evidence="14" id="KW-1185">Reference proteome</keyword>
<dbReference type="InterPro" id="IPR011009">
    <property type="entry name" value="Kinase-like_dom_sf"/>
</dbReference>
<evidence type="ECO:0000256" key="1">
    <source>
        <dbReference type="ARBA" id="ARBA00022527"/>
    </source>
</evidence>
<accession>A0A7I8W1V9</accession>
<evidence type="ECO:0000259" key="12">
    <source>
        <dbReference type="PROSITE" id="PS51745"/>
    </source>
</evidence>
<evidence type="ECO:0000256" key="9">
    <source>
        <dbReference type="ARBA" id="ARBA00049299"/>
    </source>
</evidence>
<dbReference type="Proteomes" id="UP000549394">
    <property type="component" value="Unassembled WGS sequence"/>
</dbReference>
<dbReference type="SMART" id="SM00220">
    <property type="entry name" value="S_TKc"/>
    <property type="match status" value="1"/>
</dbReference>
<dbReference type="FunFam" id="3.30.200.20:FF:000040">
    <property type="entry name" value="Dual specificity mitogen-activated protein kinase kinase"/>
    <property type="match status" value="1"/>
</dbReference>
<dbReference type="EMBL" id="CAJFCJ010000017">
    <property type="protein sequence ID" value="CAD5122527.1"/>
    <property type="molecule type" value="Genomic_DNA"/>
</dbReference>
<evidence type="ECO:0000259" key="11">
    <source>
        <dbReference type="PROSITE" id="PS50011"/>
    </source>
</evidence>
<evidence type="ECO:0000313" key="13">
    <source>
        <dbReference type="EMBL" id="CAD5122527.1"/>
    </source>
</evidence>
<evidence type="ECO:0000313" key="14">
    <source>
        <dbReference type="Proteomes" id="UP000549394"/>
    </source>
</evidence>
<keyword evidence="2" id="KW-0808">Transferase</keyword>
<dbReference type="GO" id="GO:0004674">
    <property type="term" value="F:protein serine/threonine kinase activity"/>
    <property type="evidence" value="ECO:0007669"/>
    <property type="project" value="UniProtKB-KW"/>
</dbReference>
<dbReference type="PANTHER" id="PTHR48013">
    <property type="entry name" value="DUAL SPECIFICITY MITOGEN-ACTIVATED PROTEIN KINASE KINASE 5-RELATED"/>
    <property type="match status" value="1"/>
</dbReference>
<evidence type="ECO:0000256" key="6">
    <source>
        <dbReference type="ARBA" id="ARBA00038035"/>
    </source>
</evidence>
<dbReference type="PANTHER" id="PTHR48013:SF9">
    <property type="entry name" value="DUAL SPECIFICITY MITOGEN-ACTIVATED PROTEIN KINASE KINASE 5"/>
    <property type="match status" value="1"/>
</dbReference>
<evidence type="ECO:0000256" key="8">
    <source>
        <dbReference type="ARBA" id="ARBA00049014"/>
    </source>
</evidence>
<dbReference type="PROSITE" id="PS51745">
    <property type="entry name" value="PB1"/>
    <property type="match status" value="1"/>
</dbReference>
<dbReference type="InterPro" id="IPR008271">
    <property type="entry name" value="Ser/Thr_kinase_AS"/>
</dbReference>
<keyword evidence="3" id="KW-0547">Nucleotide-binding</keyword>
<dbReference type="InterPro" id="IPR053793">
    <property type="entry name" value="PB1-like"/>
</dbReference>
<dbReference type="GO" id="GO:0005524">
    <property type="term" value="F:ATP binding"/>
    <property type="evidence" value="ECO:0007669"/>
    <property type="project" value="UniProtKB-KW"/>
</dbReference>
<sequence length="429" mass="48077">MILRIVTDIGSFDWELENSLNITFREVLEAMNQVLPDVSVTAFEYDDEDGDRITVRTDAEMSAMLAFQKSSINETNLNLPFNIYPKYNKSCEKNVFGLKVEVSGTSHNPAPTLPPVDYRKDTEMKAINSSDLNEIMSCGNVSAADLQEIEVFGKGASGIVYRALHILSGCEMAVKTIALDATQDEQRRIIAELEILYKCNSPNIIGFYGAFFVENRISICTEYMNGCSLDRYGQIEESILGPVAVSIIEGISYLSGLKIMHRDVKPSNILVNTKGEIKLCDFGVSTQLVNSIAQTYIGSNGYMAPERINAQGYDIKSEVWSIGVSVFEMALGKFPYHLVFPVPKEEIKLMELLTFIVTKPPPLRLLRAKKCSNELIDFIAVCLQKQPENRPCPNNLKNHCFLEKYLNFSPGFVADWVTSKMFNLQMTVN</sequence>
<comment type="catalytic activity">
    <reaction evidence="10">
        <text>L-tyrosyl-[protein] + ATP = O-phospho-L-tyrosyl-[protein] + ADP + H(+)</text>
        <dbReference type="Rhea" id="RHEA:10596"/>
        <dbReference type="Rhea" id="RHEA-COMP:10136"/>
        <dbReference type="Rhea" id="RHEA-COMP:20101"/>
        <dbReference type="ChEBI" id="CHEBI:15378"/>
        <dbReference type="ChEBI" id="CHEBI:30616"/>
        <dbReference type="ChEBI" id="CHEBI:46858"/>
        <dbReference type="ChEBI" id="CHEBI:61978"/>
        <dbReference type="ChEBI" id="CHEBI:456216"/>
        <dbReference type="EC" id="2.7.12.2"/>
    </reaction>
</comment>
<evidence type="ECO:0000256" key="3">
    <source>
        <dbReference type="ARBA" id="ARBA00022741"/>
    </source>
</evidence>
<dbReference type="SUPFAM" id="SSF54277">
    <property type="entry name" value="CAD &amp; PB1 domains"/>
    <property type="match status" value="1"/>
</dbReference>
<feature type="domain" description="Protein kinase" evidence="11">
    <location>
        <begin position="146"/>
        <end position="402"/>
    </location>
</feature>
<comment type="catalytic activity">
    <reaction evidence="8">
        <text>L-seryl-[protein] + ATP = O-phospho-L-seryl-[protein] + ADP + H(+)</text>
        <dbReference type="Rhea" id="RHEA:17989"/>
        <dbReference type="Rhea" id="RHEA-COMP:9863"/>
        <dbReference type="Rhea" id="RHEA-COMP:11604"/>
        <dbReference type="ChEBI" id="CHEBI:15378"/>
        <dbReference type="ChEBI" id="CHEBI:29999"/>
        <dbReference type="ChEBI" id="CHEBI:30616"/>
        <dbReference type="ChEBI" id="CHEBI:83421"/>
        <dbReference type="ChEBI" id="CHEBI:456216"/>
        <dbReference type="EC" id="2.7.12.2"/>
    </reaction>
</comment>
<dbReference type="EC" id="2.7.12.2" evidence="7"/>
<evidence type="ECO:0000256" key="2">
    <source>
        <dbReference type="ARBA" id="ARBA00022679"/>
    </source>
</evidence>
<dbReference type="AlphaFoldDB" id="A0A7I8W1V9"/>
<evidence type="ECO:0000256" key="10">
    <source>
        <dbReference type="ARBA" id="ARBA00051693"/>
    </source>
</evidence>
<evidence type="ECO:0000256" key="5">
    <source>
        <dbReference type="ARBA" id="ARBA00022840"/>
    </source>
</evidence>
<keyword evidence="1" id="KW-0723">Serine/threonine-protein kinase</keyword>
<keyword evidence="4" id="KW-0418">Kinase</keyword>
<dbReference type="Pfam" id="PF00564">
    <property type="entry name" value="PB1"/>
    <property type="match status" value="1"/>
</dbReference>
<comment type="similarity">
    <text evidence="6">Belongs to the protein kinase superfamily. STE Ser/Thr protein kinase family. MAP kinase kinase subfamily.</text>
</comment>
<evidence type="ECO:0000256" key="4">
    <source>
        <dbReference type="ARBA" id="ARBA00022777"/>
    </source>
</evidence>
<dbReference type="Gene3D" id="3.10.20.90">
    <property type="entry name" value="Phosphatidylinositol 3-kinase Catalytic Subunit, Chain A, domain 1"/>
    <property type="match status" value="1"/>
</dbReference>
<dbReference type="InterPro" id="IPR000270">
    <property type="entry name" value="PB1_dom"/>
</dbReference>
<proteinExistence type="inferred from homology"/>
<dbReference type="Gene3D" id="1.10.510.10">
    <property type="entry name" value="Transferase(Phosphotransferase) domain 1"/>
    <property type="match status" value="1"/>
</dbReference>
<comment type="caution">
    <text evidence="13">The sequence shown here is derived from an EMBL/GenBank/DDBJ whole genome shotgun (WGS) entry which is preliminary data.</text>
</comment>
<organism evidence="13 14">
    <name type="scientific">Dimorphilus gyrociliatus</name>
    <dbReference type="NCBI Taxonomy" id="2664684"/>
    <lineage>
        <taxon>Eukaryota</taxon>
        <taxon>Metazoa</taxon>
        <taxon>Spiralia</taxon>
        <taxon>Lophotrochozoa</taxon>
        <taxon>Annelida</taxon>
        <taxon>Polychaeta</taxon>
        <taxon>Polychaeta incertae sedis</taxon>
        <taxon>Dinophilidae</taxon>
        <taxon>Dimorphilus</taxon>
    </lineage>
</organism>
<dbReference type="SUPFAM" id="SSF56112">
    <property type="entry name" value="Protein kinase-like (PK-like)"/>
    <property type="match status" value="1"/>
</dbReference>
<protein>
    <recommendedName>
        <fullName evidence="7">mitogen-activated protein kinase kinase</fullName>
        <ecNumber evidence="7">2.7.12.2</ecNumber>
    </recommendedName>
</protein>
<dbReference type="Gene3D" id="3.30.200.20">
    <property type="entry name" value="Phosphorylase Kinase, domain 1"/>
    <property type="match status" value="1"/>
</dbReference>
<dbReference type="GO" id="GO:0004708">
    <property type="term" value="F:MAP kinase kinase activity"/>
    <property type="evidence" value="ECO:0007669"/>
    <property type="project" value="UniProtKB-EC"/>
</dbReference>